<reference evidence="2" key="1">
    <citation type="journal article" date="2011" name="FEMS Immunol. Med. Microbiol.">
        <title>Structure and gene cluster of the O-antigen of Escherichia coli O109; chemical and genetic evidences of the presence of L-RhaN3N derivatives in the O-antigens of E. coli O109 and O119.</title>
        <authorList>
            <person name="Perepelov A.V."/>
            <person name="Ni Z."/>
            <person name="Wang Q."/>
            <person name="Shevelev S.D."/>
            <person name="Senchenkova S.N."/>
            <person name="Shahskov A.S."/>
            <person name="Wang L."/>
            <person name="Knirel Y.A."/>
        </authorList>
    </citation>
    <scope>NUCLEOTIDE SEQUENCE</scope>
</reference>
<proteinExistence type="predicted"/>
<dbReference type="EMBL" id="HM485572">
    <property type="protein sequence ID" value="ADR74240.1"/>
    <property type="molecule type" value="Genomic_DNA"/>
</dbReference>
<dbReference type="Gene3D" id="3.40.630.30">
    <property type="match status" value="1"/>
</dbReference>
<accession>E5FGD4</accession>
<dbReference type="InterPro" id="IPR016181">
    <property type="entry name" value="Acyl_CoA_acyltransferase"/>
</dbReference>
<dbReference type="AlphaFoldDB" id="E5FGD4"/>
<dbReference type="InterPro" id="IPR000182">
    <property type="entry name" value="GNAT_dom"/>
</dbReference>
<feature type="domain" description="N-acetyltransferase" evidence="1">
    <location>
        <begin position="2"/>
        <end position="146"/>
    </location>
</feature>
<sequence>MIELSECTEISKEFEKIAWNEFFVKRNRGISLQYHYPFLYNKNKNYVNIIIKISGVTVGGLIPQFKYIDNIVYGSIGLVCIKDEYRGLGLFNKLFIYTLAYAKEKYIHKLILWTSKHSLYEKFGFRKKIQEYLYIEPTCSEMMSFEKYENCFTELSETNKPPFVKEFIRVQSGNHIAYLFQDANGISVYEYKGKVENVLDMIKAFLSKPLRILLSKNDDLFQLILKEVTSAKLKEDDTEMWYTVDKKIVDVKTPHIAYIDRI</sequence>
<name>E5FGD4_ECOLX</name>
<dbReference type="CDD" id="cd04301">
    <property type="entry name" value="NAT_SF"/>
    <property type="match status" value="1"/>
</dbReference>
<dbReference type="GO" id="GO:0016747">
    <property type="term" value="F:acyltransferase activity, transferring groups other than amino-acyl groups"/>
    <property type="evidence" value="ECO:0007669"/>
    <property type="project" value="InterPro"/>
</dbReference>
<gene>
    <name evidence="2" type="primary">weiO</name>
</gene>
<dbReference type="SUPFAM" id="SSF55729">
    <property type="entry name" value="Acyl-CoA N-acyltransferases (Nat)"/>
    <property type="match status" value="1"/>
</dbReference>
<protein>
    <submittedName>
        <fullName evidence="2">WeiO</fullName>
    </submittedName>
</protein>
<organism evidence="2">
    <name type="scientific">Escherichia coli</name>
    <dbReference type="NCBI Taxonomy" id="562"/>
    <lineage>
        <taxon>Bacteria</taxon>
        <taxon>Pseudomonadati</taxon>
        <taxon>Pseudomonadota</taxon>
        <taxon>Gammaproteobacteria</taxon>
        <taxon>Enterobacterales</taxon>
        <taxon>Enterobacteriaceae</taxon>
        <taxon>Escherichia</taxon>
    </lineage>
</organism>
<evidence type="ECO:0000313" key="2">
    <source>
        <dbReference type="EMBL" id="ADR74240.1"/>
    </source>
</evidence>
<dbReference type="PROSITE" id="PS51186">
    <property type="entry name" value="GNAT"/>
    <property type="match status" value="1"/>
</dbReference>
<evidence type="ECO:0000259" key="1">
    <source>
        <dbReference type="PROSITE" id="PS51186"/>
    </source>
</evidence>
<dbReference type="Pfam" id="PF13527">
    <property type="entry name" value="Acetyltransf_9"/>
    <property type="match status" value="1"/>
</dbReference>